<dbReference type="Proteomes" id="UP001278766">
    <property type="component" value="Unassembled WGS sequence"/>
</dbReference>
<dbReference type="NCBIfam" id="TIGR01311">
    <property type="entry name" value="glycerol_kin"/>
    <property type="match status" value="1"/>
</dbReference>
<dbReference type="PROSITE" id="PS00933">
    <property type="entry name" value="FGGY_KINASES_1"/>
    <property type="match status" value="1"/>
</dbReference>
<dbReference type="AlphaFoldDB" id="A0AAE0HBT5"/>
<dbReference type="Pfam" id="PF02782">
    <property type="entry name" value="FGGY_C"/>
    <property type="match status" value="1"/>
</dbReference>
<keyword evidence="4 10" id="KW-0808">Transferase</keyword>
<comment type="caution">
    <text evidence="13">The sequence shown here is derived from an EMBL/GenBank/DDBJ whole genome shotgun (WGS) entry which is preliminary data.</text>
</comment>
<evidence type="ECO:0000256" key="7">
    <source>
        <dbReference type="ARBA" id="ARBA00022798"/>
    </source>
</evidence>
<dbReference type="NCBIfam" id="NF000756">
    <property type="entry name" value="PRK00047.1"/>
    <property type="match status" value="1"/>
</dbReference>
<dbReference type="PIRSF" id="PIRSF000538">
    <property type="entry name" value="GlpK"/>
    <property type="match status" value="1"/>
</dbReference>
<evidence type="ECO:0000313" key="14">
    <source>
        <dbReference type="Proteomes" id="UP001278766"/>
    </source>
</evidence>
<dbReference type="InterPro" id="IPR005999">
    <property type="entry name" value="Glycerol_kin"/>
</dbReference>
<evidence type="ECO:0000256" key="4">
    <source>
        <dbReference type="ARBA" id="ARBA00022679"/>
    </source>
</evidence>
<dbReference type="GO" id="GO:0005524">
    <property type="term" value="F:ATP binding"/>
    <property type="evidence" value="ECO:0007669"/>
    <property type="project" value="UniProtKB-KW"/>
</dbReference>
<evidence type="ECO:0000313" key="13">
    <source>
        <dbReference type="EMBL" id="KAK3292716.1"/>
    </source>
</evidence>
<dbReference type="GO" id="GO:0046167">
    <property type="term" value="P:glycerol-3-phosphate biosynthetic process"/>
    <property type="evidence" value="ECO:0007669"/>
    <property type="project" value="TreeGrafter"/>
</dbReference>
<dbReference type="Pfam" id="PF00370">
    <property type="entry name" value="FGGY_N"/>
    <property type="match status" value="1"/>
</dbReference>
<evidence type="ECO:0000256" key="10">
    <source>
        <dbReference type="RuleBase" id="RU003733"/>
    </source>
</evidence>
<keyword evidence="8" id="KW-0067">ATP-binding</keyword>
<comment type="similarity">
    <text evidence="2 10">Belongs to the FGGY kinase family.</text>
</comment>
<dbReference type="GO" id="GO:0005739">
    <property type="term" value="C:mitochondrion"/>
    <property type="evidence" value="ECO:0007669"/>
    <property type="project" value="TreeGrafter"/>
</dbReference>
<keyword evidence="14" id="KW-1185">Reference proteome</keyword>
<sequence>MVHVRELNPARFEDALVNGGPSLNLDGLLMKPTAATPRRLPDDAANFHPHHEVHLPQGIIETEEEEKQHWFVGSIDQGTTSSRFLIFNGEGDPVASHQIEFENLYPKSGWHEHDPQELVSSVEQCIEEALRKFADLGHSKSDIRSIGITNQRETTVVWDRFTGEPLHNAIVWPDTRTGALVRELKSRDGSESLMDLCGLPLSTYPSSVKLLWLLRNVDSVKQAYEEGRLAFGTVDSWLIYKLNGGAKAEKPVHVTDSTNASRTMFVNLRTLQYDDKLLGFFGIDKSKIQLPKIVPSSDPECFGKIASGPLINVPIAGCLGDQSSALVGQCGFSPGQAKNTYGTGCFLLYNVGTEPVISKYGLLATVAYDFGGGQKPVYALEGSIAVAGSGVKFLMNNLGFVDESSEITSLAESVPDNGGVVFVTAFSGLFAPYWIDDAKGTLFGITHHTNKGHIARATLEATCYQTRAILDAMEKDSQHKLESLAVDGGLSNSDLCMQTQADITGIPVDRPAMRETTALGAAIAAGLATGVWRTLEDLKEVNRSGRKIFQPQMEKAKAEGMFKRWEKAVEMSKGWVQED</sequence>
<gene>
    <name evidence="13" type="ORF">B0H64DRAFT_419904</name>
</gene>
<organism evidence="13 14">
    <name type="scientific">Chaetomium fimeti</name>
    <dbReference type="NCBI Taxonomy" id="1854472"/>
    <lineage>
        <taxon>Eukaryota</taxon>
        <taxon>Fungi</taxon>
        <taxon>Dikarya</taxon>
        <taxon>Ascomycota</taxon>
        <taxon>Pezizomycotina</taxon>
        <taxon>Sordariomycetes</taxon>
        <taxon>Sordariomycetidae</taxon>
        <taxon>Sordariales</taxon>
        <taxon>Chaetomiaceae</taxon>
        <taxon>Chaetomium</taxon>
    </lineage>
</organism>
<dbReference type="InterPro" id="IPR000577">
    <property type="entry name" value="Carb_kinase_FGGY"/>
</dbReference>
<keyword evidence="7" id="KW-0319">Glycerol metabolism</keyword>
<keyword evidence="5" id="KW-0547">Nucleotide-binding</keyword>
<evidence type="ECO:0000259" key="11">
    <source>
        <dbReference type="Pfam" id="PF00370"/>
    </source>
</evidence>
<dbReference type="RefSeq" id="XP_062656230.1">
    <property type="nucleotide sequence ID" value="XM_062805418.1"/>
</dbReference>
<dbReference type="GO" id="GO:0006071">
    <property type="term" value="P:glycerol metabolic process"/>
    <property type="evidence" value="ECO:0007669"/>
    <property type="project" value="UniProtKB-KW"/>
</dbReference>
<protein>
    <recommendedName>
        <fullName evidence="3">glycerol kinase</fullName>
        <ecNumber evidence="3">2.7.1.30</ecNumber>
    </recommendedName>
    <alternativeName>
        <fullName evidence="9">ATP:glycerol 3-phosphotransferase</fullName>
    </alternativeName>
</protein>
<proteinExistence type="inferred from homology"/>
<evidence type="ECO:0000256" key="6">
    <source>
        <dbReference type="ARBA" id="ARBA00022777"/>
    </source>
</evidence>
<dbReference type="FunFam" id="3.30.420.40:FF:000086">
    <property type="entry name" value="Glycerol kinase"/>
    <property type="match status" value="1"/>
</dbReference>
<evidence type="ECO:0000256" key="3">
    <source>
        <dbReference type="ARBA" id="ARBA00012099"/>
    </source>
</evidence>
<dbReference type="GeneID" id="87842366"/>
<dbReference type="SUPFAM" id="SSF53067">
    <property type="entry name" value="Actin-like ATPase domain"/>
    <property type="match status" value="2"/>
</dbReference>
<dbReference type="Gene3D" id="3.30.420.40">
    <property type="match status" value="2"/>
</dbReference>
<dbReference type="FunFam" id="3.30.420.40:FF:000085">
    <property type="entry name" value="Glycerol kinase 2"/>
    <property type="match status" value="1"/>
</dbReference>
<comment type="pathway">
    <text evidence="1">Polyol metabolism; glycerol degradation via glycerol kinase pathway; sn-glycerol 3-phosphate from glycerol: step 1/1.</text>
</comment>
<keyword evidence="6 10" id="KW-0418">Kinase</keyword>
<dbReference type="EC" id="2.7.1.30" evidence="3"/>
<evidence type="ECO:0000256" key="9">
    <source>
        <dbReference type="ARBA" id="ARBA00043149"/>
    </source>
</evidence>
<dbReference type="GO" id="GO:0004370">
    <property type="term" value="F:glycerol kinase activity"/>
    <property type="evidence" value="ECO:0007669"/>
    <property type="project" value="UniProtKB-EC"/>
</dbReference>
<dbReference type="PANTHER" id="PTHR10196:SF69">
    <property type="entry name" value="GLYCEROL KINASE"/>
    <property type="match status" value="1"/>
</dbReference>
<dbReference type="InterPro" id="IPR043129">
    <property type="entry name" value="ATPase_NBD"/>
</dbReference>
<dbReference type="InterPro" id="IPR018483">
    <property type="entry name" value="Carb_kinase_FGGY_CS"/>
</dbReference>
<evidence type="ECO:0000256" key="8">
    <source>
        <dbReference type="ARBA" id="ARBA00022840"/>
    </source>
</evidence>
<dbReference type="GO" id="GO:0006641">
    <property type="term" value="P:triglyceride metabolic process"/>
    <property type="evidence" value="ECO:0007669"/>
    <property type="project" value="TreeGrafter"/>
</dbReference>
<evidence type="ECO:0000256" key="1">
    <source>
        <dbReference type="ARBA" id="ARBA00005190"/>
    </source>
</evidence>
<reference evidence="13" key="2">
    <citation type="submission" date="2023-06" db="EMBL/GenBank/DDBJ databases">
        <authorList>
            <consortium name="Lawrence Berkeley National Laboratory"/>
            <person name="Haridas S."/>
            <person name="Hensen N."/>
            <person name="Bonometti L."/>
            <person name="Westerberg I."/>
            <person name="Brannstrom I.O."/>
            <person name="Guillou S."/>
            <person name="Cros-Aarteil S."/>
            <person name="Calhoun S."/>
            <person name="Kuo A."/>
            <person name="Mondo S."/>
            <person name="Pangilinan J."/>
            <person name="Riley R."/>
            <person name="Labutti K."/>
            <person name="Andreopoulos B."/>
            <person name="Lipzen A."/>
            <person name="Chen C."/>
            <person name="Yanf M."/>
            <person name="Daum C."/>
            <person name="Ng V."/>
            <person name="Clum A."/>
            <person name="Steindorff A."/>
            <person name="Ohm R."/>
            <person name="Martin F."/>
            <person name="Silar P."/>
            <person name="Natvig D."/>
            <person name="Lalanne C."/>
            <person name="Gautier V."/>
            <person name="Ament-Velasquez S.L."/>
            <person name="Kruys A."/>
            <person name="Hutchinson M.I."/>
            <person name="Powell A.J."/>
            <person name="Barry K."/>
            <person name="Miller A.N."/>
            <person name="Grigoriev I.V."/>
            <person name="Debuchy R."/>
            <person name="Gladieux P."/>
            <person name="Thoren M.H."/>
            <person name="Johannesson H."/>
        </authorList>
    </citation>
    <scope>NUCLEOTIDE SEQUENCE</scope>
    <source>
        <strain evidence="13">CBS 168.71</strain>
    </source>
</reference>
<dbReference type="CDD" id="cd07792">
    <property type="entry name" value="ASKHA_NBD_FGGY_GK1-3-like"/>
    <property type="match status" value="1"/>
</dbReference>
<dbReference type="InterPro" id="IPR042018">
    <property type="entry name" value="GK1-3_metazoan-type"/>
</dbReference>
<dbReference type="EMBL" id="JAUEPN010000007">
    <property type="protein sequence ID" value="KAK3292716.1"/>
    <property type="molecule type" value="Genomic_DNA"/>
</dbReference>
<evidence type="ECO:0000259" key="12">
    <source>
        <dbReference type="Pfam" id="PF02782"/>
    </source>
</evidence>
<dbReference type="PROSITE" id="PS00445">
    <property type="entry name" value="FGGY_KINASES_2"/>
    <property type="match status" value="1"/>
</dbReference>
<name>A0AAE0HBT5_9PEZI</name>
<accession>A0AAE0HBT5</accession>
<dbReference type="InterPro" id="IPR018485">
    <property type="entry name" value="FGGY_C"/>
</dbReference>
<feature type="domain" description="Carbohydrate kinase FGGY C-terminal" evidence="12">
    <location>
        <begin position="338"/>
        <end position="528"/>
    </location>
</feature>
<evidence type="ECO:0000256" key="2">
    <source>
        <dbReference type="ARBA" id="ARBA00009156"/>
    </source>
</evidence>
<dbReference type="InterPro" id="IPR018484">
    <property type="entry name" value="FGGY_N"/>
</dbReference>
<dbReference type="PANTHER" id="PTHR10196">
    <property type="entry name" value="SUGAR KINASE"/>
    <property type="match status" value="1"/>
</dbReference>
<feature type="domain" description="Carbohydrate kinase FGGY N-terminal" evidence="11">
    <location>
        <begin position="73"/>
        <end position="328"/>
    </location>
</feature>
<evidence type="ECO:0000256" key="5">
    <source>
        <dbReference type="ARBA" id="ARBA00022741"/>
    </source>
</evidence>
<reference evidence="13" key="1">
    <citation type="journal article" date="2023" name="Mol. Phylogenet. Evol.">
        <title>Genome-scale phylogeny and comparative genomics of the fungal order Sordariales.</title>
        <authorList>
            <person name="Hensen N."/>
            <person name="Bonometti L."/>
            <person name="Westerberg I."/>
            <person name="Brannstrom I.O."/>
            <person name="Guillou S."/>
            <person name="Cros-Aarteil S."/>
            <person name="Calhoun S."/>
            <person name="Haridas S."/>
            <person name="Kuo A."/>
            <person name="Mondo S."/>
            <person name="Pangilinan J."/>
            <person name="Riley R."/>
            <person name="LaButti K."/>
            <person name="Andreopoulos B."/>
            <person name="Lipzen A."/>
            <person name="Chen C."/>
            <person name="Yan M."/>
            <person name="Daum C."/>
            <person name="Ng V."/>
            <person name="Clum A."/>
            <person name="Steindorff A."/>
            <person name="Ohm R.A."/>
            <person name="Martin F."/>
            <person name="Silar P."/>
            <person name="Natvig D.O."/>
            <person name="Lalanne C."/>
            <person name="Gautier V."/>
            <person name="Ament-Velasquez S.L."/>
            <person name="Kruys A."/>
            <person name="Hutchinson M.I."/>
            <person name="Powell A.J."/>
            <person name="Barry K."/>
            <person name="Miller A.N."/>
            <person name="Grigoriev I.V."/>
            <person name="Debuchy R."/>
            <person name="Gladieux P."/>
            <person name="Hiltunen Thoren M."/>
            <person name="Johannesson H."/>
        </authorList>
    </citation>
    <scope>NUCLEOTIDE SEQUENCE</scope>
    <source>
        <strain evidence="13">CBS 168.71</strain>
    </source>
</reference>